<feature type="transmembrane region" description="Helical" evidence="1">
    <location>
        <begin position="135"/>
        <end position="154"/>
    </location>
</feature>
<comment type="caution">
    <text evidence="2">The sequence shown here is derived from an EMBL/GenBank/DDBJ whole genome shotgun (WGS) entry which is preliminary data.</text>
</comment>
<sequence>MIAAAGPIFSLLSGIICSLLQPRRLVWIWFSFASIMEGVCYFVITPAGAGDTATVVDALGWPAWVQLVMCAVGVAGMFATAWHFAPYIKRFAGDDRKAQWAMAFWPWLIGAAAMCALQLLYVAVSDVSLSIGEKILVGISDFGVLTFAPMGFIFRGRWSEVEQEPLRTNLIGGIIVLVALITVNIWIST</sequence>
<feature type="transmembrane region" description="Helical" evidence="1">
    <location>
        <begin position="64"/>
        <end position="88"/>
    </location>
</feature>
<dbReference type="EMBL" id="NWBP01000032">
    <property type="protein sequence ID" value="PCC82256.1"/>
    <property type="molecule type" value="Genomic_DNA"/>
</dbReference>
<feature type="transmembrane region" description="Helical" evidence="1">
    <location>
        <begin position="166"/>
        <end position="187"/>
    </location>
</feature>
<protein>
    <submittedName>
        <fullName evidence="2">Uncharacterized protein</fullName>
    </submittedName>
</protein>
<keyword evidence="1" id="KW-1133">Transmembrane helix</keyword>
<gene>
    <name evidence="2" type="ORF">COM45_09580</name>
</gene>
<evidence type="ECO:0000256" key="1">
    <source>
        <dbReference type="SAM" id="Phobius"/>
    </source>
</evidence>
<dbReference type="AlphaFoldDB" id="A0A2A4AJ72"/>
<name>A0A2A4AJ72_9CORY</name>
<proteinExistence type="predicted"/>
<keyword evidence="1" id="KW-0812">Transmembrane</keyword>
<organism evidence="2 3">
    <name type="scientific">Corynebacterium accolens</name>
    <dbReference type="NCBI Taxonomy" id="38284"/>
    <lineage>
        <taxon>Bacteria</taxon>
        <taxon>Bacillati</taxon>
        <taxon>Actinomycetota</taxon>
        <taxon>Actinomycetes</taxon>
        <taxon>Mycobacteriales</taxon>
        <taxon>Corynebacteriaceae</taxon>
        <taxon>Corynebacterium</taxon>
    </lineage>
</organism>
<evidence type="ECO:0000313" key="3">
    <source>
        <dbReference type="Proteomes" id="UP000218690"/>
    </source>
</evidence>
<evidence type="ECO:0000313" key="2">
    <source>
        <dbReference type="EMBL" id="PCC82256.1"/>
    </source>
</evidence>
<reference evidence="2 3" key="1">
    <citation type="submission" date="2017-09" db="EMBL/GenBank/DDBJ databases">
        <title>Draft Genome Sequence of Corynebacterium accolens AH4003.</title>
        <authorList>
            <person name="Chen Y."/>
            <person name="Oosthuysen W.F."/>
            <person name="Kelley S."/>
            <person name="Horswill A."/>
        </authorList>
    </citation>
    <scope>NUCLEOTIDE SEQUENCE [LARGE SCALE GENOMIC DNA]</scope>
    <source>
        <strain evidence="2 3">AH4003</strain>
    </source>
</reference>
<keyword evidence="1" id="KW-0472">Membrane</keyword>
<feature type="transmembrane region" description="Helical" evidence="1">
    <location>
        <begin position="100"/>
        <end position="123"/>
    </location>
</feature>
<accession>A0A2A4AJ72</accession>
<dbReference type="Proteomes" id="UP000218690">
    <property type="component" value="Unassembled WGS sequence"/>
</dbReference>
<feature type="transmembrane region" description="Helical" evidence="1">
    <location>
        <begin position="25"/>
        <end position="44"/>
    </location>
</feature>